<evidence type="ECO:0000313" key="1">
    <source>
        <dbReference type="EMBL" id="MDR7092801.1"/>
    </source>
</evidence>
<organism evidence="1 2">
    <name type="scientific">Hydrogenophaga laconesensis</name>
    <dbReference type="NCBI Taxonomy" id="1805971"/>
    <lineage>
        <taxon>Bacteria</taxon>
        <taxon>Pseudomonadati</taxon>
        <taxon>Pseudomonadota</taxon>
        <taxon>Betaproteobacteria</taxon>
        <taxon>Burkholderiales</taxon>
        <taxon>Comamonadaceae</taxon>
        <taxon>Hydrogenophaga</taxon>
    </lineage>
</organism>
<sequence length="105" mass="11586">MAKSKTGNTSTPSSTSLSPHILTLACQATDEVRQLFNALDAHLALDNFLVPEDEADRLEFVTRLAGFATLKRALNTELWRLMEALSQTTTRLYTCAAQEASERQA</sequence>
<dbReference type="PROSITE" id="PS51257">
    <property type="entry name" value="PROKAR_LIPOPROTEIN"/>
    <property type="match status" value="1"/>
</dbReference>
<gene>
    <name evidence="1" type="ORF">J2X09_000524</name>
</gene>
<accession>A0ABU1V5S0</accession>
<dbReference type="RefSeq" id="WP_204731796.1">
    <property type="nucleotide sequence ID" value="NZ_JAVDWE010000001.1"/>
</dbReference>
<name>A0ABU1V5S0_9BURK</name>
<protein>
    <submittedName>
        <fullName evidence="1">Uncharacterized protein</fullName>
    </submittedName>
</protein>
<dbReference type="Proteomes" id="UP001265550">
    <property type="component" value="Unassembled WGS sequence"/>
</dbReference>
<dbReference type="EMBL" id="JAVDWE010000001">
    <property type="protein sequence ID" value="MDR7092801.1"/>
    <property type="molecule type" value="Genomic_DNA"/>
</dbReference>
<reference evidence="1 2" key="1">
    <citation type="submission" date="2023-07" db="EMBL/GenBank/DDBJ databases">
        <title>Sorghum-associated microbial communities from plants grown in Nebraska, USA.</title>
        <authorList>
            <person name="Schachtman D."/>
        </authorList>
    </citation>
    <scope>NUCLEOTIDE SEQUENCE [LARGE SCALE GENOMIC DNA]</scope>
    <source>
        <strain evidence="1 2">BE240</strain>
    </source>
</reference>
<comment type="caution">
    <text evidence="1">The sequence shown here is derived from an EMBL/GenBank/DDBJ whole genome shotgun (WGS) entry which is preliminary data.</text>
</comment>
<keyword evidence="2" id="KW-1185">Reference proteome</keyword>
<evidence type="ECO:0000313" key="2">
    <source>
        <dbReference type="Proteomes" id="UP001265550"/>
    </source>
</evidence>
<proteinExistence type="predicted"/>